<dbReference type="PANTHER" id="PTHR10695">
    <property type="entry name" value="DEPHOSPHO-COA KINASE-RELATED"/>
    <property type="match status" value="1"/>
</dbReference>
<dbReference type="SUPFAM" id="SSF52374">
    <property type="entry name" value="Nucleotidylyl transferase"/>
    <property type="match status" value="1"/>
</dbReference>
<comment type="caution">
    <text evidence="3">The sequence shown here is derived from an EMBL/GenBank/DDBJ whole genome shotgun (WGS) entry which is preliminary data.</text>
</comment>
<keyword evidence="4" id="KW-1185">Reference proteome</keyword>
<feature type="region of interest" description="Disordered" evidence="1">
    <location>
        <begin position="1"/>
        <end position="78"/>
    </location>
</feature>
<dbReference type="GO" id="GO:0015937">
    <property type="term" value="P:coenzyme A biosynthetic process"/>
    <property type="evidence" value="ECO:0007669"/>
    <property type="project" value="TreeGrafter"/>
</dbReference>
<dbReference type="Gene3D" id="3.40.50.620">
    <property type="entry name" value="HUPs"/>
    <property type="match status" value="1"/>
</dbReference>
<dbReference type="OMA" id="CTQRTEP"/>
<dbReference type="Proteomes" id="UP000266841">
    <property type="component" value="Unassembled WGS sequence"/>
</dbReference>
<dbReference type="InterPro" id="IPR014729">
    <property type="entry name" value="Rossmann-like_a/b/a_fold"/>
</dbReference>
<accession>K0S8R2</accession>
<sequence length="602" mass="65245">TEGVPVRARGVLANSREGRAAPRRRRAPRGPVPARGAEGPDEGEVRPRRVVRARRAVGGPGRRRRADGDGGAVRGRRSTLSRVSEIEAQPGDLQARLRVRVPKALKKGGGVIDNKESASTSREAAAMERSVCTRVPAMSRFTLRTLVFLVAHCRHRRYADALLLHPGSNCNMPTSAPTLPLKRARALFTLFGQPNVVDRPSETPTSSSVSDKKHAHTLAIMTMPRSASARIANEAILETAMSVTTEKLSVILRVDADVEGKSRVSLTQLRRYAGEIYSMAWDAALGLEGRSGTVASGGNLLDLIVYPQNMPNTPPEGWIDLRPDLSCICSHDSITGWISSDTAGGSGAKFAAQEGKGFGGLKEHVGAVNAERKLKGLQPLESLHVDNWPDGAEVKGDPNIVFLEDEDAIDKQIREEGEARVKIDSEDSNMLGLIGPGGLPIPPSSLYQSVCVGGTFDGMHYGHRKLLTLAISSVQPINGRLLIGVTQDEMLTKKAFSESIPPLEKRIEGVLEFIGNLAPGMKNRIRCVPINDEYGPPGQLENNDFDALILSHETLPTGRKLNAFRRDVLGLQPLKLLCTQRTEPHGMSSTAMRRMRDTSKTL</sequence>
<dbReference type="AlphaFoldDB" id="K0S8R2"/>
<evidence type="ECO:0000313" key="3">
    <source>
        <dbReference type="EMBL" id="EJK62553.1"/>
    </source>
</evidence>
<dbReference type="EMBL" id="AGNL01018780">
    <property type="protein sequence ID" value="EJK62553.1"/>
    <property type="molecule type" value="Genomic_DNA"/>
</dbReference>
<dbReference type="PANTHER" id="PTHR10695:SF46">
    <property type="entry name" value="BIFUNCTIONAL COENZYME A SYNTHASE-RELATED"/>
    <property type="match status" value="1"/>
</dbReference>
<feature type="region of interest" description="Disordered" evidence="1">
    <location>
        <begin position="583"/>
        <end position="602"/>
    </location>
</feature>
<dbReference type="GO" id="GO:0004140">
    <property type="term" value="F:dephospho-CoA kinase activity"/>
    <property type="evidence" value="ECO:0007669"/>
    <property type="project" value="TreeGrafter"/>
</dbReference>
<name>K0S8R2_THAOC</name>
<gene>
    <name evidence="3" type="ORF">THAOC_16829</name>
</gene>
<evidence type="ECO:0000313" key="4">
    <source>
        <dbReference type="Proteomes" id="UP000266841"/>
    </source>
</evidence>
<dbReference type="NCBIfam" id="TIGR00125">
    <property type="entry name" value="cyt_tran_rel"/>
    <property type="match status" value="1"/>
</dbReference>
<protein>
    <recommendedName>
        <fullName evidence="2">Cytidyltransferase-like domain-containing protein</fullName>
    </recommendedName>
</protein>
<dbReference type="OrthoDB" id="330671at2759"/>
<dbReference type="Pfam" id="PF01467">
    <property type="entry name" value="CTP_transf_like"/>
    <property type="match status" value="1"/>
</dbReference>
<feature type="non-terminal residue" evidence="3">
    <location>
        <position position="1"/>
    </location>
</feature>
<dbReference type="InterPro" id="IPR004821">
    <property type="entry name" value="Cyt_trans-like"/>
</dbReference>
<proteinExistence type="predicted"/>
<feature type="compositionally biased region" description="Basic residues" evidence="1">
    <location>
        <begin position="48"/>
        <end position="65"/>
    </location>
</feature>
<dbReference type="eggNOG" id="KOG3351">
    <property type="taxonomic scope" value="Eukaryota"/>
</dbReference>
<feature type="domain" description="Cytidyltransferase-like" evidence="2">
    <location>
        <begin position="452"/>
        <end position="593"/>
    </location>
</feature>
<evidence type="ECO:0000259" key="2">
    <source>
        <dbReference type="Pfam" id="PF01467"/>
    </source>
</evidence>
<evidence type="ECO:0000256" key="1">
    <source>
        <dbReference type="SAM" id="MobiDB-lite"/>
    </source>
</evidence>
<reference evidence="3 4" key="1">
    <citation type="journal article" date="2012" name="Genome Biol.">
        <title>Genome and low-iron response of an oceanic diatom adapted to chronic iron limitation.</title>
        <authorList>
            <person name="Lommer M."/>
            <person name="Specht M."/>
            <person name="Roy A.S."/>
            <person name="Kraemer L."/>
            <person name="Andreson R."/>
            <person name="Gutowska M.A."/>
            <person name="Wolf J."/>
            <person name="Bergner S.V."/>
            <person name="Schilhabel M.B."/>
            <person name="Klostermeier U.C."/>
            <person name="Beiko R.G."/>
            <person name="Rosenstiel P."/>
            <person name="Hippler M."/>
            <person name="Laroche J."/>
        </authorList>
    </citation>
    <scope>NUCLEOTIDE SEQUENCE [LARGE SCALE GENOMIC DNA]</scope>
    <source>
        <strain evidence="3 4">CCMP1005</strain>
    </source>
</reference>
<organism evidence="3 4">
    <name type="scientific">Thalassiosira oceanica</name>
    <name type="common">Marine diatom</name>
    <dbReference type="NCBI Taxonomy" id="159749"/>
    <lineage>
        <taxon>Eukaryota</taxon>
        <taxon>Sar</taxon>
        <taxon>Stramenopiles</taxon>
        <taxon>Ochrophyta</taxon>
        <taxon>Bacillariophyta</taxon>
        <taxon>Coscinodiscophyceae</taxon>
        <taxon>Thalassiosirophycidae</taxon>
        <taxon>Thalassiosirales</taxon>
        <taxon>Thalassiosiraceae</taxon>
        <taxon>Thalassiosira</taxon>
    </lineage>
</organism>